<reference evidence="1" key="1">
    <citation type="submission" date="2023-03" db="EMBL/GenBank/DDBJ databases">
        <title>Chromosome-scale reference genome and RAD-based genetic map of yellow starthistle (Centaurea solstitialis) reveal putative structural variation and QTLs associated with invader traits.</title>
        <authorList>
            <person name="Reatini B."/>
            <person name="Cang F.A."/>
            <person name="Jiang Q."/>
            <person name="Mckibben M.T.W."/>
            <person name="Barker M.S."/>
            <person name="Rieseberg L.H."/>
            <person name="Dlugosch K.M."/>
        </authorList>
    </citation>
    <scope>NUCLEOTIDE SEQUENCE</scope>
    <source>
        <strain evidence="1">CAN-66</strain>
        <tissue evidence="1">Leaf</tissue>
    </source>
</reference>
<comment type="caution">
    <text evidence="1">The sequence shown here is derived from an EMBL/GenBank/DDBJ whole genome shotgun (WGS) entry which is preliminary data.</text>
</comment>
<sequence length="265" mass="29630">MSSSSSSSASSSSIYHPDYDYDVDDMFDVNELAAEEAINEAVKVILEEAINEAINEATKSSVVVTLNSGSTVDELGSFGLTIIIIFGEENLASFFLLVLISLTTKPYYHQLCRILSYQLPPVTSFLRRCAGRVWWLEILLQLSSTAMPWRGSNVVSGWSVCGFFVGYCAGSRSGDEGRRAIRCVWGAAHSQKEEFYLIEFPFGYASISIFLKKIGDYKEETHPTLRTHKHPKSKNSGVRKWQAFNTRLITRHKKTILKSSGIPFT</sequence>
<dbReference type="Proteomes" id="UP001172457">
    <property type="component" value="Chromosome 2"/>
</dbReference>
<evidence type="ECO:0000313" key="1">
    <source>
        <dbReference type="EMBL" id="KAJ9563400.1"/>
    </source>
</evidence>
<dbReference type="EMBL" id="JARYMX010000002">
    <property type="protein sequence ID" value="KAJ9563400.1"/>
    <property type="molecule type" value="Genomic_DNA"/>
</dbReference>
<proteinExistence type="predicted"/>
<keyword evidence="2" id="KW-1185">Reference proteome</keyword>
<organism evidence="1 2">
    <name type="scientific">Centaurea solstitialis</name>
    <name type="common">yellow star-thistle</name>
    <dbReference type="NCBI Taxonomy" id="347529"/>
    <lineage>
        <taxon>Eukaryota</taxon>
        <taxon>Viridiplantae</taxon>
        <taxon>Streptophyta</taxon>
        <taxon>Embryophyta</taxon>
        <taxon>Tracheophyta</taxon>
        <taxon>Spermatophyta</taxon>
        <taxon>Magnoliopsida</taxon>
        <taxon>eudicotyledons</taxon>
        <taxon>Gunneridae</taxon>
        <taxon>Pentapetalae</taxon>
        <taxon>asterids</taxon>
        <taxon>campanulids</taxon>
        <taxon>Asterales</taxon>
        <taxon>Asteraceae</taxon>
        <taxon>Carduoideae</taxon>
        <taxon>Cardueae</taxon>
        <taxon>Centaureinae</taxon>
        <taxon>Centaurea</taxon>
    </lineage>
</organism>
<dbReference type="AlphaFoldDB" id="A0AA38TM11"/>
<name>A0AA38TM11_9ASTR</name>
<gene>
    <name evidence="1" type="ORF">OSB04_008560</name>
</gene>
<evidence type="ECO:0000313" key="2">
    <source>
        <dbReference type="Proteomes" id="UP001172457"/>
    </source>
</evidence>
<accession>A0AA38TM11</accession>
<protein>
    <submittedName>
        <fullName evidence="1">Uncharacterized protein</fullName>
    </submittedName>
</protein>